<feature type="compositionally biased region" description="Low complexity" evidence="1">
    <location>
        <begin position="60"/>
        <end position="72"/>
    </location>
</feature>
<evidence type="ECO:0000313" key="3">
    <source>
        <dbReference type="Proteomes" id="UP000256964"/>
    </source>
</evidence>
<reference evidence="2 3" key="1">
    <citation type="journal article" date="2018" name="Biotechnol. Biofuels">
        <title>Integrative visual omics of the white-rot fungus Polyporus brumalis exposes the biotechnological potential of its oxidative enzymes for delignifying raw plant biomass.</title>
        <authorList>
            <person name="Miyauchi S."/>
            <person name="Rancon A."/>
            <person name="Drula E."/>
            <person name="Hage H."/>
            <person name="Chaduli D."/>
            <person name="Favel A."/>
            <person name="Grisel S."/>
            <person name="Henrissat B."/>
            <person name="Herpoel-Gimbert I."/>
            <person name="Ruiz-Duenas F.J."/>
            <person name="Chevret D."/>
            <person name="Hainaut M."/>
            <person name="Lin J."/>
            <person name="Wang M."/>
            <person name="Pangilinan J."/>
            <person name="Lipzen A."/>
            <person name="Lesage-Meessen L."/>
            <person name="Navarro D."/>
            <person name="Riley R."/>
            <person name="Grigoriev I.V."/>
            <person name="Zhou S."/>
            <person name="Raouche S."/>
            <person name="Rosso M.N."/>
        </authorList>
    </citation>
    <scope>NUCLEOTIDE SEQUENCE [LARGE SCALE GENOMIC DNA]</scope>
    <source>
        <strain evidence="2 3">BRFM 1820</strain>
    </source>
</reference>
<evidence type="ECO:0000256" key="1">
    <source>
        <dbReference type="SAM" id="MobiDB-lite"/>
    </source>
</evidence>
<feature type="compositionally biased region" description="Basic residues" evidence="1">
    <location>
        <begin position="23"/>
        <end position="32"/>
    </location>
</feature>
<dbReference type="AlphaFoldDB" id="A0A371D6U9"/>
<dbReference type="Proteomes" id="UP000256964">
    <property type="component" value="Unassembled WGS sequence"/>
</dbReference>
<evidence type="ECO:0000313" key="2">
    <source>
        <dbReference type="EMBL" id="RDX48264.1"/>
    </source>
</evidence>
<organism evidence="2 3">
    <name type="scientific">Lentinus brumalis</name>
    <dbReference type="NCBI Taxonomy" id="2498619"/>
    <lineage>
        <taxon>Eukaryota</taxon>
        <taxon>Fungi</taxon>
        <taxon>Dikarya</taxon>
        <taxon>Basidiomycota</taxon>
        <taxon>Agaricomycotina</taxon>
        <taxon>Agaricomycetes</taxon>
        <taxon>Polyporales</taxon>
        <taxon>Polyporaceae</taxon>
        <taxon>Lentinus</taxon>
    </lineage>
</organism>
<proteinExistence type="predicted"/>
<feature type="compositionally biased region" description="Low complexity" evidence="1">
    <location>
        <begin position="96"/>
        <end position="109"/>
    </location>
</feature>
<dbReference type="OrthoDB" id="2921613at2759"/>
<feature type="compositionally biased region" description="Pro residues" evidence="1">
    <location>
        <begin position="86"/>
        <end position="95"/>
    </location>
</feature>
<keyword evidence="3" id="KW-1185">Reference proteome</keyword>
<feature type="region of interest" description="Disordered" evidence="1">
    <location>
        <begin position="540"/>
        <end position="577"/>
    </location>
</feature>
<accession>A0A371D6U9</accession>
<feature type="compositionally biased region" description="Acidic residues" evidence="1">
    <location>
        <begin position="565"/>
        <end position="577"/>
    </location>
</feature>
<dbReference type="EMBL" id="KZ857413">
    <property type="protein sequence ID" value="RDX48264.1"/>
    <property type="molecule type" value="Genomic_DNA"/>
</dbReference>
<feature type="region of interest" description="Disordered" evidence="1">
    <location>
        <begin position="1"/>
        <end position="140"/>
    </location>
</feature>
<gene>
    <name evidence="2" type="ORF">OH76DRAFT_686531</name>
</gene>
<protein>
    <submittedName>
        <fullName evidence="2">Uncharacterized protein</fullName>
    </submittedName>
</protein>
<name>A0A371D6U9_9APHY</name>
<sequence>MYHQDVDVETEGVQVIDRAPSRASHRPNRPPLKRLNACYNAFPDLPPIRDSPTPPLDTLSSTDSGSSSSNSSDESEDEFKIDLTPLCPPSPPSPTSPCSESCSRSLFSSIDQEDWERSHDGFPPPPLHEPYSLSWPPTPPPQSALLRVSGQCDHYGWSNNALYEMKAGLWFRRQCAWWHYEEHCRYVLSLPTNAVDDGIAATYFFPSPPVLPPSRHIPCMSANGRSIPTSECVRTQPQLAADAACKANSDYFKPIYPRFGDIADLRDSLCEATDRRYYAVPTFKLRQLVFVREMDALRGQLRKAAGLAPPSPLARCWTPDSPASVYSQDTAIAASPTASATTFSDGLESATPSHPLATEWRFRWQMINHIFPSPPPPPVHAHLILPHWFHSPNLSPPPRPDTPLPDEAPSMFSSQSVIETEELAHEHERRAADDTFTVSITAAPLSDDISFTEISSDLPTLLPVSSPVGISACPPTPPLQRTAVSMAADPSLESEPIVRLPSPSRVQTAVSVAAPLAIPSRSRTTASTLAQELERAASHDTSSVRFSIHRPPPCPQSPRFSFMADNEDPFANEYTDV</sequence>